<evidence type="ECO:0000313" key="2">
    <source>
        <dbReference type="EMBL" id="MPC70349.1"/>
    </source>
</evidence>
<keyword evidence="3" id="KW-1185">Reference proteome</keyword>
<reference evidence="2 3" key="1">
    <citation type="submission" date="2019-05" db="EMBL/GenBank/DDBJ databases">
        <title>Another draft genome of Portunus trituberculatus and its Hox gene families provides insights of decapod evolution.</title>
        <authorList>
            <person name="Jeong J.-H."/>
            <person name="Song I."/>
            <person name="Kim S."/>
            <person name="Choi T."/>
            <person name="Kim D."/>
            <person name="Ryu S."/>
            <person name="Kim W."/>
        </authorList>
    </citation>
    <scope>NUCLEOTIDE SEQUENCE [LARGE SCALE GENOMIC DNA]</scope>
    <source>
        <tissue evidence="2">Muscle</tissue>
    </source>
</reference>
<dbReference type="EMBL" id="VSRR010030980">
    <property type="protein sequence ID" value="MPC70349.1"/>
    <property type="molecule type" value="Genomic_DNA"/>
</dbReference>
<feature type="compositionally biased region" description="Basic residues" evidence="1">
    <location>
        <begin position="122"/>
        <end position="136"/>
    </location>
</feature>
<evidence type="ECO:0000313" key="3">
    <source>
        <dbReference type="Proteomes" id="UP000324222"/>
    </source>
</evidence>
<gene>
    <name evidence="2" type="ORF">E2C01_064593</name>
</gene>
<accession>A0A5B7HKS6</accession>
<sequence>MSEPNKWLQVSQVSREAKRRILFRVVKGLARDEPQTAGAHQAPGFPPHLCLRGSLLYAHTILHTSSPHSPLSRLGKATGKCRSDNTEHISDETFKQANTVLGAKHSSCEDVTGVRVTKRFRGPRAPHRLTRRRARGQIRPPQ</sequence>
<dbReference type="Proteomes" id="UP000324222">
    <property type="component" value="Unassembled WGS sequence"/>
</dbReference>
<evidence type="ECO:0000256" key="1">
    <source>
        <dbReference type="SAM" id="MobiDB-lite"/>
    </source>
</evidence>
<protein>
    <submittedName>
        <fullName evidence="2">Uncharacterized protein</fullName>
    </submittedName>
</protein>
<comment type="caution">
    <text evidence="2">The sequence shown here is derived from an EMBL/GenBank/DDBJ whole genome shotgun (WGS) entry which is preliminary data.</text>
</comment>
<feature type="region of interest" description="Disordered" evidence="1">
    <location>
        <begin position="122"/>
        <end position="142"/>
    </location>
</feature>
<proteinExistence type="predicted"/>
<name>A0A5B7HKS6_PORTR</name>
<dbReference type="AlphaFoldDB" id="A0A5B7HKS6"/>
<feature type="region of interest" description="Disordered" evidence="1">
    <location>
        <begin position="65"/>
        <end position="85"/>
    </location>
</feature>
<organism evidence="2 3">
    <name type="scientific">Portunus trituberculatus</name>
    <name type="common">Swimming crab</name>
    <name type="synonym">Neptunus trituberculatus</name>
    <dbReference type="NCBI Taxonomy" id="210409"/>
    <lineage>
        <taxon>Eukaryota</taxon>
        <taxon>Metazoa</taxon>
        <taxon>Ecdysozoa</taxon>
        <taxon>Arthropoda</taxon>
        <taxon>Crustacea</taxon>
        <taxon>Multicrustacea</taxon>
        <taxon>Malacostraca</taxon>
        <taxon>Eumalacostraca</taxon>
        <taxon>Eucarida</taxon>
        <taxon>Decapoda</taxon>
        <taxon>Pleocyemata</taxon>
        <taxon>Brachyura</taxon>
        <taxon>Eubrachyura</taxon>
        <taxon>Portunoidea</taxon>
        <taxon>Portunidae</taxon>
        <taxon>Portuninae</taxon>
        <taxon>Portunus</taxon>
    </lineage>
</organism>